<protein>
    <recommendedName>
        <fullName evidence="3">ApeA N-terminal domain-containing protein</fullName>
    </recommendedName>
</protein>
<organism evidence="1 2">
    <name type="scientific">Streptococcus suis</name>
    <dbReference type="NCBI Taxonomy" id="1307"/>
    <lineage>
        <taxon>Bacteria</taxon>
        <taxon>Bacillati</taxon>
        <taxon>Bacillota</taxon>
        <taxon>Bacilli</taxon>
        <taxon>Lactobacillales</taxon>
        <taxon>Streptococcaceae</taxon>
        <taxon>Streptococcus</taxon>
    </lineage>
</organism>
<evidence type="ECO:0000313" key="1">
    <source>
        <dbReference type="EMBL" id="CYV62167.1"/>
    </source>
</evidence>
<accession>A0A123TSU7</accession>
<evidence type="ECO:0000313" key="2">
    <source>
        <dbReference type="Proteomes" id="UP000071533"/>
    </source>
</evidence>
<evidence type="ECO:0008006" key="3">
    <source>
        <dbReference type="Google" id="ProtNLM"/>
    </source>
</evidence>
<dbReference type="RefSeq" id="WP_044690411.1">
    <property type="nucleotide sequence ID" value="NZ_CEHX01000097.1"/>
</dbReference>
<dbReference type="EMBL" id="FIHS01000037">
    <property type="protein sequence ID" value="CYV62167.1"/>
    <property type="molecule type" value="Genomic_DNA"/>
</dbReference>
<dbReference type="Proteomes" id="UP000071533">
    <property type="component" value="Unassembled WGS sequence"/>
</dbReference>
<reference evidence="1 2" key="1">
    <citation type="submission" date="2016-02" db="EMBL/GenBank/DDBJ databases">
        <authorList>
            <consortium name="Pathogen Informatics"/>
        </authorList>
    </citation>
    <scope>NUCLEOTIDE SEQUENCE [LARGE SCALE GENOMIC DNA]</scope>
    <source>
        <strain evidence="1 2">LSS69</strain>
    </source>
</reference>
<sequence>MLTGTLQMMGYEFFFTFNEERLSLIPKEGEKEEIRHSWFYTKLGTGIFAWPGNPKFVEEDFLYGRANETNRVITFLTNKHTQLQENNGIITVPILAYFFSYSDRPRISRISFSGLELNYIHPINRTFEISYKPDEHDGKINISTYDFDSTTTEEQKFNVFGKEVQVYFGVTRTTSLSIEKPPLALSSSMIFHFEETQDYTFVRELYRIAKEFIQFLCNRRNVSFTDIRLSNTQGKVGEFNVIEESIEIEMKPLKDGRYIQQKYIAGYEGKILDDIAENNLYLRHLGKSFRDSRIIDAASFVLRTAAFEWEFSRLFSDDEWKSEQRKKFEEEASKELERLIENSTGKLKQIYKDLKKSVVSYLSLSQKISQIFEEYGVTILDKFGRYMYKLNNISYNHSEIAERIGKQRNNFAHGNLDKEFINESLLDVVFLEQIVLAMQLQYFGIDEVETKKIINEVFRHNLII</sequence>
<name>A0A123TSU7_STRSU</name>
<proteinExistence type="predicted"/>
<dbReference type="AlphaFoldDB" id="A0A123TSU7"/>
<gene>
    <name evidence="1" type="ORF">ERS132431_02053</name>
</gene>